<dbReference type="RefSeq" id="WP_116391209.1">
    <property type="nucleotide sequence ID" value="NZ_QUQO01000001.1"/>
</dbReference>
<dbReference type="PANTHER" id="PTHR45625:SF4">
    <property type="entry name" value="PEPTIDYLPROLYL ISOMERASE DOMAIN AND WD REPEAT-CONTAINING PROTEIN 1"/>
    <property type="match status" value="1"/>
</dbReference>
<dbReference type="AlphaFoldDB" id="A0A371RGI5"/>
<evidence type="ECO:0000259" key="4">
    <source>
        <dbReference type="PROSITE" id="PS50072"/>
    </source>
</evidence>
<evidence type="ECO:0000313" key="5">
    <source>
        <dbReference type="EMBL" id="RFB04577.1"/>
    </source>
</evidence>
<dbReference type="InterPro" id="IPR002130">
    <property type="entry name" value="Cyclophilin-type_PPIase_dom"/>
</dbReference>
<dbReference type="InParanoid" id="A0A371RGI5"/>
<dbReference type="Pfam" id="PF00160">
    <property type="entry name" value="Pro_isomerase"/>
    <property type="match status" value="1"/>
</dbReference>
<evidence type="ECO:0000313" key="6">
    <source>
        <dbReference type="Proteomes" id="UP000264589"/>
    </source>
</evidence>
<dbReference type="InterPro" id="IPR044666">
    <property type="entry name" value="Cyclophilin_A-like"/>
</dbReference>
<dbReference type="Proteomes" id="UP000264589">
    <property type="component" value="Unassembled WGS sequence"/>
</dbReference>
<organism evidence="5 6">
    <name type="scientific">Parvularcula marina</name>
    <dbReference type="NCBI Taxonomy" id="2292771"/>
    <lineage>
        <taxon>Bacteria</taxon>
        <taxon>Pseudomonadati</taxon>
        <taxon>Pseudomonadota</taxon>
        <taxon>Alphaproteobacteria</taxon>
        <taxon>Parvularculales</taxon>
        <taxon>Parvularculaceae</taxon>
        <taxon>Parvularcula</taxon>
    </lineage>
</organism>
<comment type="caution">
    <text evidence="5">The sequence shown here is derived from an EMBL/GenBank/DDBJ whole genome shotgun (WGS) entry which is preliminary data.</text>
</comment>
<dbReference type="InterPro" id="IPR029000">
    <property type="entry name" value="Cyclophilin-like_dom_sf"/>
</dbReference>
<dbReference type="Gene3D" id="2.40.100.10">
    <property type="entry name" value="Cyclophilin-like"/>
    <property type="match status" value="1"/>
</dbReference>
<dbReference type="GO" id="GO:0003755">
    <property type="term" value="F:peptidyl-prolyl cis-trans isomerase activity"/>
    <property type="evidence" value="ECO:0007669"/>
    <property type="project" value="UniProtKB-KW"/>
</dbReference>
<dbReference type="SUPFAM" id="SSF50891">
    <property type="entry name" value="Cyclophilin-like"/>
    <property type="match status" value="1"/>
</dbReference>
<reference evidence="5 6" key="1">
    <citation type="submission" date="2018-08" db="EMBL/GenBank/DDBJ databases">
        <title>Parvularcula sp. SM1705, isolated from surface water of the South Sea China.</title>
        <authorList>
            <person name="Sun L."/>
        </authorList>
    </citation>
    <scope>NUCLEOTIDE SEQUENCE [LARGE SCALE GENOMIC DNA]</scope>
    <source>
        <strain evidence="5 6">SM1705</strain>
    </source>
</reference>
<dbReference type="PANTHER" id="PTHR45625">
    <property type="entry name" value="PEPTIDYL-PROLYL CIS-TRANS ISOMERASE-RELATED"/>
    <property type="match status" value="1"/>
</dbReference>
<dbReference type="OrthoDB" id="9807797at2"/>
<evidence type="ECO:0000256" key="3">
    <source>
        <dbReference type="ARBA" id="ARBA00023235"/>
    </source>
</evidence>
<keyword evidence="3 5" id="KW-0413">Isomerase</keyword>
<gene>
    <name evidence="5" type="ORF">DX908_04350</name>
</gene>
<proteinExistence type="predicted"/>
<dbReference type="PROSITE" id="PS50072">
    <property type="entry name" value="CSA_PPIASE_2"/>
    <property type="match status" value="1"/>
</dbReference>
<protein>
    <recommendedName>
        <fullName evidence="1">peptidylprolyl isomerase</fullName>
        <ecNumber evidence="1">5.2.1.8</ecNumber>
    </recommendedName>
</protein>
<evidence type="ECO:0000256" key="2">
    <source>
        <dbReference type="ARBA" id="ARBA00023110"/>
    </source>
</evidence>
<feature type="domain" description="PPIase cyclophilin-type" evidence="4">
    <location>
        <begin position="47"/>
        <end position="230"/>
    </location>
</feature>
<evidence type="ECO:0000256" key="1">
    <source>
        <dbReference type="ARBA" id="ARBA00013194"/>
    </source>
</evidence>
<name>A0A371RGI5_9PROT</name>
<dbReference type="EMBL" id="QUQO01000001">
    <property type="protein sequence ID" value="RFB04577.1"/>
    <property type="molecule type" value="Genomic_DNA"/>
</dbReference>
<keyword evidence="6" id="KW-1185">Reference proteome</keyword>
<keyword evidence="2" id="KW-0697">Rotamase</keyword>
<accession>A0A371RGI5</accession>
<sequence length="294" mass="32471">MLSILALLSLFAADEAEKLGPTVGEIMEAAPEEIWLDPDPDQLIYIETEKGTAVVRLSSNLAQGHVEQVKTLAREHYYDGLHFYRVVHGFVAQGGDASGEKDKGSAKDSLTAEFEETAPEGFTFTPLGFADGYAAEAGYTDGMPAGRDAETETVWLAHCTGAFAFGRDVGRDTASTEFYITIQPQRYLDRNLTVFGRVIYGMDAIQALPRGNFGDGGVNADEATWTEIKSIRLESEIPSEDRIDLEYMDTSSETFRQLITARSARASEFFYYRPGYIDLCQMPLPVRLTPENAE</sequence>
<dbReference type="EC" id="5.2.1.8" evidence="1"/>